<dbReference type="VEuPathDB" id="ToxoDB:TGPRC2_426490"/>
<evidence type="ECO:0000313" key="3">
    <source>
        <dbReference type="Proteomes" id="UP000075225"/>
    </source>
</evidence>
<accession>A0A151H4B9</accession>
<feature type="region of interest" description="Disordered" evidence="1">
    <location>
        <begin position="274"/>
        <end position="316"/>
    </location>
</feature>
<organism evidence="2 3">
    <name type="scientific">Toxoplasma gondii TgCatPRC2</name>
    <dbReference type="NCBI Taxonomy" id="1130821"/>
    <lineage>
        <taxon>Eukaryota</taxon>
        <taxon>Sar</taxon>
        <taxon>Alveolata</taxon>
        <taxon>Apicomplexa</taxon>
        <taxon>Conoidasida</taxon>
        <taxon>Coccidia</taxon>
        <taxon>Eucoccidiorida</taxon>
        <taxon>Eimeriorina</taxon>
        <taxon>Sarcocystidae</taxon>
        <taxon>Toxoplasma</taxon>
    </lineage>
</organism>
<feature type="compositionally biased region" description="Acidic residues" evidence="1">
    <location>
        <begin position="149"/>
        <end position="168"/>
    </location>
</feature>
<evidence type="ECO:0000256" key="1">
    <source>
        <dbReference type="SAM" id="MobiDB-lite"/>
    </source>
</evidence>
<feature type="non-terminal residue" evidence="2">
    <location>
        <position position="1"/>
    </location>
</feature>
<sequence length="316" mass="35543">SSSSSSSSPSSYSSSFEWGTKVRGLLREAVDLLAAIRVFSLFFPQSAVSAFWRNARVRTRLQEVRAPASLCTAMDAQDEMPGSDLLDELTHMYSHLLSSPWIDVWESPSSPPLLRLTLGRTRQLLCACLLCGVASLWGFLPLLRSCSEEKEEGEEEEKDEDEEEEGEEREGRRRGRRLHGDEEERGRGRDRRVVSSLEHTSHASLVQAFDNFTFWALSFCEIFPNGAETPGLARDMRRAGLPRLLSAWRRAVSTLEEERVHHVEAALCSATCVREPPPSSASLSRILEPEERVSDARKDEREAGPRLHAEDEETVE</sequence>
<feature type="region of interest" description="Disordered" evidence="1">
    <location>
        <begin position="148"/>
        <end position="194"/>
    </location>
</feature>
<reference evidence="3" key="1">
    <citation type="submission" date="2016-03" db="EMBL/GenBank/DDBJ databases">
        <authorList>
            <person name="Sibley D."/>
            <person name="Venepally P."/>
            <person name="Karamycheva S."/>
            <person name="Hadjithomas M."/>
            <person name="Khan A."/>
            <person name="Brunk B."/>
            <person name="Roos D."/>
            <person name="Caler E."/>
            <person name="Lorenzi H."/>
        </authorList>
    </citation>
    <scope>NUCLEOTIDE SEQUENCE [LARGE SCALE GENOMIC DNA]</scope>
    <source>
        <strain evidence="3">TgCatPRC2</strain>
    </source>
</reference>
<proteinExistence type="predicted"/>
<evidence type="ECO:0000313" key="2">
    <source>
        <dbReference type="EMBL" id="KYK64186.1"/>
    </source>
</evidence>
<dbReference type="EMBL" id="AHZP02002395">
    <property type="protein sequence ID" value="KYK64186.1"/>
    <property type="molecule type" value="Genomic_DNA"/>
</dbReference>
<feature type="compositionally biased region" description="Basic and acidic residues" evidence="1">
    <location>
        <begin position="287"/>
        <end position="309"/>
    </location>
</feature>
<feature type="compositionally biased region" description="Basic and acidic residues" evidence="1">
    <location>
        <begin position="178"/>
        <end position="193"/>
    </location>
</feature>
<protein>
    <submittedName>
        <fullName evidence="2">Uncharacterized protein</fullName>
    </submittedName>
</protein>
<comment type="caution">
    <text evidence="2">The sequence shown here is derived from an EMBL/GenBank/DDBJ whole genome shotgun (WGS) entry which is preliminary data.</text>
</comment>
<dbReference type="AlphaFoldDB" id="A0A151H4B9"/>
<dbReference type="Proteomes" id="UP000075225">
    <property type="component" value="Unassembled WGS sequence"/>
</dbReference>
<name>A0A151H4B9_TOXGO</name>
<gene>
    <name evidence="2" type="ORF">TGPRC2_426490</name>
</gene>